<dbReference type="Proteomes" id="UP000185860">
    <property type="component" value="Unassembled WGS sequence"/>
</dbReference>
<organism evidence="2 3">
    <name type="scientific">[Phormidium ambiguum] IAM M-71</name>
    <dbReference type="NCBI Taxonomy" id="454136"/>
    <lineage>
        <taxon>Bacteria</taxon>
        <taxon>Bacillati</taxon>
        <taxon>Cyanobacteriota</taxon>
        <taxon>Cyanophyceae</taxon>
        <taxon>Oscillatoriophycideae</taxon>
        <taxon>Aerosakkonematales</taxon>
        <taxon>Aerosakkonemataceae</taxon>
        <taxon>Floridanema</taxon>
    </lineage>
</organism>
<protein>
    <submittedName>
        <fullName evidence="2">Uncharacterized protein</fullName>
    </submittedName>
</protein>
<sequence>MTNYLRFLFFTLILCGFLQNLAIASALNLSPDLSKAKQNNDQIEPATDEAFYNGTVQQLEQSTKGCKKSRKTIGNMTYEICTINGQPVQASEALTQEGDGLGYWFKNRQVRAIRFFHNGDLAIFNDGKLAALFYDGDKMKTDFTASERKELEATARTGYRQIFQVFKIR</sequence>
<dbReference type="RefSeq" id="WP_073592059.1">
    <property type="nucleotide sequence ID" value="NZ_MRCE01000003.1"/>
</dbReference>
<evidence type="ECO:0000313" key="3">
    <source>
        <dbReference type="Proteomes" id="UP000185860"/>
    </source>
</evidence>
<dbReference type="EMBL" id="MRCE01000003">
    <property type="protein sequence ID" value="OKH39996.1"/>
    <property type="molecule type" value="Genomic_DNA"/>
</dbReference>
<evidence type="ECO:0000313" key="2">
    <source>
        <dbReference type="EMBL" id="OKH39996.1"/>
    </source>
</evidence>
<comment type="caution">
    <text evidence="2">The sequence shown here is derived from an EMBL/GenBank/DDBJ whole genome shotgun (WGS) entry which is preliminary data.</text>
</comment>
<feature type="signal peptide" evidence="1">
    <location>
        <begin position="1"/>
        <end position="22"/>
    </location>
</feature>
<reference evidence="2 3" key="1">
    <citation type="submission" date="2016-11" db="EMBL/GenBank/DDBJ databases">
        <title>Draft Genome Sequences of Nine Cyanobacterial Strains from Diverse Habitats.</title>
        <authorList>
            <person name="Zhu T."/>
            <person name="Hou S."/>
            <person name="Lu X."/>
            <person name="Hess W.R."/>
        </authorList>
    </citation>
    <scope>NUCLEOTIDE SEQUENCE [LARGE SCALE GENOMIC DNA]</scope>
    <source>
        <strain evidence="2 3">IAM M-71</strain>
    </source>
</reference>
<keyword evidence="1" id="KW-0732">Signal</keyword>
<proteinExistence type="predicted"/>
<feature type="chain" id="PRO_5012165579" evidence="1">
    <location>
        <begin position="23"/>
        <end position="169"/>
    </location>
</feature>
<name>A0A1U7IRG9_9CYAN</name>
<evidence type="ECO:0000256" key="1">
    <source>
        <dbReference type="SAM" id="SignalP"/>
    </source>
</evidence>
<gene>
    <name evidence="2" type="ORF">NIES2119_03345</name>
</gene>
<dbReference type="AlphaFoldDB" id="A0A1U7IRG9"/>
<dbReference type="OrthoDB" id="511967at2"/>
<accession>A0A1U7IRG9</accession>